<dbReference type="InterPro" id="IPR005150">
    <property type="entry name" value="Cellulose_synth"/>
</dbReference>
<feature type="transmembrane region" description="Helical" evidence="11">
    <location>
        <begin position="50"/>
        <end position="71"/>
    </location>
</feature>
<feature type="binding site" evidence="9">
    <location>
        <position position="110"/>
    </location>
    <ligand>
        <name>UDP-alpha-D-glucose</name>
        <dbReference type="ChEBI" id="CHEBI:58885"/>
    </ligand>
</feature>
<dbReference type="GO" id="GO:0012505">
    <property type="term" value="C:endomembrane system"/>
    <property type="evidence" value="ECO:0007669"/>
    <property type="project" value="UniProtKB-SubCell"/>
</dbReference>
<evidence type="ECO:0000256" key="11">
    <source>
        <dbReference type="SAM" id="Phobius"/>
    </source>
</evidence>
<feature type="transmembrane region" description="Helical" evidence="11">
    <location>
        <begin position="644"/>
        <end position="664"/>
    </location>
</feature>
<gene>
    <name evidence="12" type="ORF">LIER_21927</name>
</gene>
<sequence length="728" mass="83021">MENLPLHEYRVHKQAALFHKSHALIHISALLALFYYRISSFLSPDENTKIPTVSFVLILLSELFLSFQWLLRESFRWRPITRTVYPERLPPDEELPGVDVFIFTADPEKEPPLGVMNTVISVMALDYPPEMVSVYLSDDAGSDLTLYALHEAWNFATLWIPFCRKYGIRTRCPKAYFRAPDEVDTKGSPDFLEKRKNMEKEYFKFMELLKVASENSRNKGSNDSRKHPANIQVIGGKSHSTFSGMPNLVYVSREKDPTSPHHFKAGAINVMLRVSGMLSNAPYILVLDCDMYSNDPSSARQAMCFLLDNKITPTLAFVQFPQKFHNVSKNDIYDAGIRNSFEILWPGLDGLGGPILSGTCFYIKRESLYVEEVDADPILDKKSFGTSNEFLMSLSSNLNHRVPMKEDLNDRFLSEAKIVASCFYEEDTQWGKKIGFLYGSVVEDYFTGFTLHCKGWKSVYYNPSWPAFLGTATTNLSDTLVQGTRWMSGLHEVNLSRFSPLVYGLPRLPLLHCMGYAYVGSIPLYCIPLFFYAFVPQLSLFRGISLYPEVTSPWFILFSFVFSSSLAKELCDVIQTGGSIRMWWNDYRIWMMKSVTSYLYGSVDAVQKLVGFKKASFVPTNKVDDDEQVKRYEMGVFDFQVSPIHLVPMVIFTILNMASFIWGIAQVIFTGLWEKLFAQIFISLFILVVNYPIVEGMLFRKDKGLIPPQITLLSVAFVFTIVCVGAFL</sequence>
<proteinExistence type="predicted"/>
<dbReference type="AlphaFoldDB" id="A0AAV3QV34"/>
<keyword evidence="6 11" id="KW-0472">Membrane</keyword>
<feature type="binding site" evidence="10">
    <location>
        <position position="288"/>
    </location>
    <ligand>
        <name>Mn(2+)</name>
        <dbReference type="ChEBI" id="CHEBI:29035"/>
    </ligand>
</feature>
<feature type="transmembrane region" description="Helical" evidence="11">
    <location>
        <begin position="515"/>
        <end position="534"/>
    </location>
</feature>
<keyword evidence="7" id="KW-0961">Cell wall biogenesis/degradation</keyword>
<evidence type="ECO:0000256" key="2">
    <source>
        <dbReference type="ARBA" id="ARBA00022676"/>
    </source>
</evidence>
<dbReference type="PANTHER" id="PTHR13301">
    <property type="entry name" value="X-BOX TRANSCRIPTION FACTOR-RELATED"/>
    <property type="match status" value="1"/>
</dbReference>
<dbReference type="EMBL" id="BAABME010005881">
    <property type="protein sequence ID" value="GAA0166866.1"/>
    <property type="molecule type" value="Genomic_DNA"/>
</dbReference>
<keyword evidence="13" id="KW-1185">Reference proteome</keyword>
<dbReference type="Pfam" id="PF03552">
    <property type="entry name" value="Cellulose_synt"/>
    <property type="match status" value="2"/>
</dbReference>
<comment type="subcellular location">
    <subcellularLocation>
        <location evidence="1">Endomembrane system</location>
        <topology evidence="1">Multi-pass membrane protein</topology>
    </subcellularLocation>
</comment>
<dbReference type="Gene3D" id="3.90.550.10">
    <property type="entry name" value="Spore Coat Polysaccharide Biosynthesis Protein SpsA, Chain A"/>
    <property type="match status" value="1"/>
</dbReference>
<evidence type="ECO:0000256" key="8">
    <source>
        <dbReference type="PIRSR" id="PIRSR605150-1"/>
    </source>
</evidence>
<feature type="binding site" evidence="10">
    <location>
        <position position="264"/>
    </location>
    <ligand>
        <name>Mn(2+)</name>
        <dbReference type="ChEBI" id="CHEBI:29035"/>
    </ligand>
</feature>
<comment type="caution">
    <text evidence="12">The sequence shown here is derived from an EMBL/GenBank/DDBJ whole genome shotgun (WGS) entry which is preliminary data.</text>
</comment>
<feature type="binding site" evidence="9">
    <location>
        <position position="139"/>
    </location>
    <ligand>
        <name>UDP-alpha-D-glucose</name>
        <dbReference type="ChEBI" id="CHEBI:58885"/>
    </ligand>
</feature>
<feature type="active site" evidence="8">
    <location>
        <position position="444"/>
    </location>
</feature>
<keyword evidence="3" id="KW-0808">Transferase</keyword>
<dbReference type="InterPro" id="IPR029044">
    <property type="entry name" value="Nucleotide-diphossugar_trans"/>
</dbReference>
<dbReference type="GO" id="GO:0016760">
    <property type="term" value="F:cellulose synthase (UDP-forming) activity"/>
    <property type="evidence" value="ECO:0007669"/>
    <property type="project" value="InterPro"/>
</dbReference>
<dbReference type="GO" id="GO:0071555">
    <property type="term" value="P:cell wall organization"/>
    <property type="evidence" value="ECO:0007669"/>
    <property type="project" value="UniProtKB-KW"/>
</dbReference>
<evidence type="ECO:0000256" key="4">
    <source>
        <dbReference type="ARBA" id="ARBA00022692"/>
    </source>
</evidence>
<dbReference type="GO" id="GO:0003677">
    <property type="term" value="F:DNA binding"/>
    <property type="evidence" value="ECO:0007669"/>
    <property type="project" value="UniProtKB-KW"/>
</dbReference>
<feature type="transmembrane region" description="Helical" evidence="11">
    <location>
        <begin position="21"/>
        <end position="38"/>
    </location>
</feature>
<organism evidence="12 13">
    <name type="scientific">Lithospermum erythrorhizon</name>
    <name type="common">Purple gromwell</name>
    <name type="synonym">Lithospermum officinale var. erythrorhizon</name>
    <dbReference type="NCBI Taxonomy" id="34254"/>
    <lineage>
        <taxon>Eukaryota</taxon>
        <taxon>Viridiplantae</taxon>
        <taxon>Streptophyta</taxon>
        <taxon>Embryophyta</taxon>
        <taxon>Tracheophyta</taxon>
        <taxon>Spermatophyta</taxon>
        <taxon>Magnoliopsida</taxon>
        <taxon>eudicotyledons</taxon>
        <taxon>Gunneridae</taxon>
        <taxon>Pentapetalae</taxon>
        <taxon>asterids</taxon>
        <taxon>lamiids</taxon>
        <taxon>Boraginales</taxon>
        <taxon>Boraginaceae</taxon>
        <taxon>Boraginoideae</taxon>
        <taxon>Lithospermeae</taxon>
        <taxon>Lithospermum</taxon>
    </lineage>
</organism>
<evidence type="ECO:0000256" key="7">
    <source>
        <dbReference type="ARBA" id="ARBA00023316"/>
    </source>
</evidence>
<protein>
    <submittedName>
        <fullName evidence="12">DNA-binding transcription factor</fullName>
    </submittedName>
</protein>
<accession>A0AAV3QV34</accession>
<dbReference type="GO" id="GO:0030244">
    <property type="term" value="P:cellulose biosynthetic process"/>
    <property type="evidence" value="ECO:0007669"/>
    <property type="project" value="InterPro"/>
</dbReference>
<feature type="transmembrane region" description="Helical" evidence="11">
    <location>
        <begin position="676"/>
        <end position="694"/>
    </location>
</feature>
<keyword evidence="12" id="KW-0238">DNA-binding</keyword>
<keyword evidence="5 11" id="KW-1133">Transmembrane helix</keyword>
<keyword evidence="2" id="KW-0328">Glycosyltransferase</keyword>
<feature type="active site" evidence="8">
    <location>
        <position position="139"/>
    </location>
</feature>
<dbReference type="Proteomes" id="UP001454036">
    <property type="component" value="Unassembled WGS sequence"/>
</dbReference>
<name>A0AAV3QV34_LITER</name>
<evidence type="ECO:0000256" key="9">
    <source>
        <dbReference type="PIRSR" id="PIRSR605150-2"/>
    </source>
</evidence>
<feature type="binding site" evidence="9">
    <location>
        <position position="109"/>
    </location>
    <ligand>
        <name>UDP-alpha-D-glucose</name>
        <dbReference type="ChEBI" id="CHEBI:58885"/>
    </ligand>
</feature>
<evidence type="ECO:0000313" key="13">
    <source>
        <dbReference type="Proteomes" id="UP001454036"/>
    </source>
</evidence>
<evidence type="ECO:0000256" key="1">
    <source>
        <dbReference type="ARBA" id="ARBA00004127"/>
    </source>
</evidence>
<reference evidence="12 13" key="1">
    <citation type="submission" date="2024-01" db="EMBL/GenBank/DDBJ databases">
        <title>The complete chloroplast genome sequence of Lithospermum erythrorhizon: insights into the phylogenetic relationship among Boraginaceae species and the maternal lineages of purple gromwells.</title>
        <authorList>
            <person name="Okada T."/>
            <person name="Watanabe K."/>
        </authorList>
    </citation>
    <scope>NUCLEOTIDE SEQUENCE [LARGE SCALE GENOMIC DNA]</scope>
</reference>
<evidence type="ECO:0000313" key="12">
    <source>
        <dbReference type="EMBL" id="GAA0166866.1"/>
    </source>
</evidence>
<evidence type="ECO:0000256" key="10">
    <source>
        <dbReference type="PIRSR" id="PIRSR605150-3"/>
    </source>
</evidence>
<dbReference type="GO" id="GO:0016020">
    <property type="term" value="C:membrane"/>
    <property type="evidence" value="ECO:0007669"/>
    <property type="project" value="InterPro"/>
</dbReference>
<evidence type="ECO:0000256" key="5">
    <source>
        <dbReference type="ARBA" id="ARBA00022989"/>
    </source>
</evidence>
<evidence type="ECO:0000256" key="6">
    <source>
        <dbReference type="ARBA" id="ARBA00023136"/>
    </source>
</evidence>
<feature type="transmembrane region" description="Helical" evidence="11">
    <location>
        <begin position="706"/>
        <end position="727"/>
    </location>
</feature>
<evidence type="ECO:0000256" key="3">
    <source>
        <dbReference type="ARBA" id="ARBA00022679"/>
    </source>
</evidence>
<keyword evidence="4 11" id="KW-0812">Transmembrane</keyword>
<dbReference type="SUPFAM" id="SSF53448">
    <property type="entry name" value="Nucleotide-diphospho-sugar transferases"/>
    <property type="match status" value="1"/>
</dbReference>